<protein>
    <submittedName>
        <fullName evidence="1">Uncharacterized protein</fullName>
    </submittedName>
</protein>
<dbReference type="EMBL" id="CACVAW010000037">
    <property type="protein sequence ID" value="CAA6809382.1"/>
    <property type="molecule type" value="Genomic_DNA"/>
</dbReference>
<sequence>MNFLEVDLNVFMILEIEALERDKNFAISD</sequence>
<proteinExistence type="predicted"/>
<reference evidence="1" key="1">
    <citation type="submission" date="2020-01" db="EMBL/GenBank/DDBJ databases">
        <authorList>
            <person name="Meier V. D."/>
            <person name="Meier V D."/>
        </authorList>
    </citation>
    <scope>NUCLEOTIDE SEQUENCE</scope>
    <source>
        <strain evidence="1">HLG_WM_MAG_12</strain>
    </source>
</reference>
<organism evidence="1">
    <name type="scientific">uncultured Campylobacterales bacterium</name>
    <dbReference type="NCBI Taxonomy" id="352960"/>
    <lineage>
        <taxon>Bacteria</taxon>
        <taxon>Pseudomonadati</taxon>
        <taxon>Campylobacterota</taxon>
        <taxon>Epsilonproteobacteria</taxon>
        <taxon>Campylobacterales</taxon>
        <taxon>environmental samples</taxon>
    </lineage>
</organism>
<dbReference type="AlphaFoldDB" id="A0A6S6SU66"/>
<gene>
    <name evidence="1" type="ORF">HELGO_WM18000</name>
</gene>
<accession>A0A6S6SU66</accession>
<evidence type="ECO:0000313" key="1">
    <source>
        <dbReference type="EMBL" id="CAA6809382.1"/>
    </source>
</evidence>
<name>A0A6S6SU66_9BACT</name>